<accession>A0ABP4IDN3</accession>
<gene>
    <name evidence="4" type="ORF">GCM10009613_21300</name>
</gene>
<dbReference type="EMBL" id="BAAAJK010000007">
    <property type="protein sequence ID" value="GAA1386778.1"/>
    <property type="molecule type" value="Genomic_DNA"/>
</dbReference>
<keyword evidence="5" id="KW-1185">Reference proteome</keyword>
<evidence type="ECO:0000259" key="3">
    <source>
        <dbReference type="PROSITE" id="PS50983"/>
    </source>
</evidence>
<proteinExistence type="inferred from homology"/>
<evidence type="ECO:0000256" key="1">
    <source>
        <dbReference type="ARBA" id="ARBA00008814"/>
    </source>
</evidence>
<dbReference type="Proteomes" id="UP001501414">
    <property type="component" value="Unassembled WGS sequence"/>
</dbReference>
<name>A0ABP4IDN3_9PSEU</name>
<reference evidence="5" key="1">
    <citation type="journal article" date="2019" name="Int. J. Syst. Evol. Microbiol.">
        <title>The Global Catalogue of Microorganisms (GCM) 10K type strain sequencing project: providing services to taxonomists for standard genome sequencing and annotation.</title>
        <authorList>
            <consortium name="The Broad Institute Genomics Platform"/>
            <consortium name="The Broad Institute Genome Sequencing Center for Infectious Disease"/>
            <person name="Wu L."/>
            <person name="Ma J."/>
        </authorList>
    </citation>
    <scope>NUCLEOTIDE SEQUENCE [LARGE SCALE GENOMIC DNA]</scope>
    <source>
        <strain evidence="5">JCM 11896</strain>
    </source>
</reference>
<dbReference type="PROSITE" id="PS51257">
    <property type="entry name" value="PROKAR_LIPOPROTEIN"/>
    <property type="match status" value="1"/>
</dbReference>
<organism evidence="4 5">
    <name type="scientific">Pseudonocardia kongjuensis</name>
    <dbReference type="NCBI Taxonomy" id="102227"/>
    <lineage>
        <taxon>Bacteria</taxon>
        <taxon>Bacillati</taxon>
        <taxon>Actinomycetota</taxon>
        <taxon>Actinomycetes</taxon>
        <taxon>Pseudonocardiales</taxon>
        <taxon>Pseudonocardiaceae</taxon>
        <taxon>Pseudonocardia</taxon>
    </lineage>
</organism>
<protein>
    <submittedName>
        <fullName evidence="4">ABC transporter substrate-binding protein</fullName>
    </submittedName>
</protein>
<dbReference type="SUPFAM" id="SSF53807">
    <property type="entry name" value="Helical backbone' metal receptor"/>
    <property type="match status" value="1"/>
</dbReference>
<dbReference type="Gene3D" id="3.40.50.1980">
    <property type="entry name" value="Nitrogenase molybdenum iron protein domain"/>
    <property type="match status" value="2"/>
</dbReference>
<dbReference type="Pfam" id="PF01497">
    <property type="entry name" value="Peripla_BP_2"/>
    <property type="match status" value="1"/>
</dbReference>
<evidence type="ECO:0000313" key="4">
    <source>
        <dbReference type="EMBL" id="GAA1386778.1"/>
    </source>
</evidence>
<dbReference type="PANTHER" id="PTHR30535">
    <property type="entry name" value="VITAMIN B12-BINDING PROTEIN"/>
    <property type="match status" value="1"/>
</dbReference>
<keyword evidence="2" id="KW-0732">Signal</keyword>
<comment type="similarity">
    <text evidence="1">Belongs to the bacterial solute-binding protein 8 family.</text>
</comment>
<comment type="caution">
    <text evidence="4">The sequence shown here is derived from an EMBL/GenBank/DDBJ whole genome shotgun (WGS) entry which is preliminary data.</text>
</comment>
<sequence>MSPRSVPRRILPVAVAAAAALVLSACGGPPAPDAPAAGGGEPVTEVNCGIEVTVPEPPQRIYAFYQPAIETLHALGVSDRLVGTAYLDAPVLAEFTQAQEAVPYVPDLPTREALLATEPDFVLSGYNNSFAASGNETVSTRADLAELGVRTWINAPLCPTEDGASDEAIDPAQVSMDTIYDDLRSLGRLLGAEERAGELVADLQARVAAVQERVEGRPAPRVAILLNDDDGSYRVASGIDFGSRILEMAGAENVFADLTERRHVAVSKEELIARDPDVILTSTCCDPATVDADGEADVAQILGDPALSGSTAVREGAVHAFLFADRAASLRAPYAAERVADLVHPE</sequence>
<evidence type="ECO:0000313" key="5">
    <source>
        <dbReference type="Proteomes" id="UP001501414"/>
    </source>
</evidence>
<dbReference type="InterPro" id="IPR050902">
    <property type="entry name" value="ABC_Transporter_SBP"/>
</dbReference>
<dbReference type="PROSITE" id="PS50983">
    <property type="entry name" value="FE_B12_PBP"/>
    <property type="match status" value="1"/>
</dbReference>
<feature type="domain" description="Fe/B12 periplasmic-binding" evidence="3">
    <location>
        <begin position="60"/>
        <end position="346"/>
    </location>
</feature>
<evidence type="ECO:0000256" key="2">
    <source>
        <dbReference type="SAM" id="SignalP"/>
    </source>
</evidence>
<dbReference type="InterPro" id="IPR002491">
    <property type="entry name" value="ABC_transptr_periplasmic_BD"/>
</dbReference>
<feature type="signal peptide" evidence="2">
    <location>
        <begin position="1"/>
        <end position="27"/>
    </location>
</feature>
<dbReference type="RefSeq" id="WP_344020999.1">
    <property type="nucleotide sequence ID" value="NZ_BAAAJK010000007.1"/>
</dbReference>
<feature type="chain" id="PRO_5046610851" evidence="2">
    <location>
        <begin position="28"/>
        <end position="346"/>
    </location>
</feature>
<dbReference type="PANTHER" id="PTHR30535:SF7">
    <property type="entry name" value="IRON(III) DICITRATE-BINDING PROTEIN"/>
    <property type="match status" value="1"/>
</dbReference>